<sequence>MSQLYNITLSSQTASIKYRPYRDGDMASGWNVTYSYGTRDTGYGKPQGIGVDYHQTTLDGASLELNWTGTAVYLYGNGSSDCFNITVDDQVEKTFDAPHGGLLGEITGLHAGSHTVRLTARGGKKIAFQYAQVTIDLGSSGSHGVSNWTAYAVNGTADNDSLTSNTPFFNFSGRRNGWKVQDLTLGNTTPVEDRPQIFRPNGTITTLHHQMVTSDAEDCLSFEVSNASAFILWGTVDSNHGSKQVLFSGPGITTKETVLEDNSSALDFWQILYWESGLDRDNTYTVDVLNKGDRSGFAFSEIKFINGGSGSKALNSGLIAAIDIAGVGLVTLLAVAGLIYWRRRTKAKHPVWFHRTSLTDLEPIEFASPDVASKRTTITGDSLTSYTGVMPATPDTARRQTKVVFVEK</sequence>
<accession>A0ABR3FMG5</accession>
<organism evidence="2 3">
    <name type="scientific">Marasmius crinis-equi</name>
    <dbReference type="NCBI Taxonomy" id="585013"/>
    <lineage>
        <taxon>Eukaryota</taxon>
        <taxon>Fungi</taxon>
        <taxon>Dikarya</taxon>
        <taxon>Basidiomycota</taxon>
        <taxon>Agaricomycotina</taxon>
        <taxon>Agaricomycetes</taxon>
        <taxon>Agaricomycetidae</taxon>
        <taxon>Agaricales</taxon>
        <taxon>Marasmiineae</taxon>
        <taxon>Marasmiaceae</taxon>
        <taxon>Marasmius</taxon>
    </lineage>
</organism>
<protein>
    <submittedName>
        <fullName evidence="2">Uncharacterized protein</fullName>
    </submittedName>
</protein>
<keyword evidence="3" id="KW-1185">Reference proteome</keyword>
<proteinExistence type="predicted"/>
<evidence type="ECO:0000313" key="2">
    <source>
        <dbReference type="EMBL" id="KAL0576542.1"/>
    </source>
</evidence>
<reference evidence="2 3" key="1">
    <citation type="submission" date="2024-02" db="EMBL/GenBank/DDBJ databases">
        <title>A draft genome for the cacao thread blight pathogen Marasmius crinis-equi.</title>
        <authorList>
            <person name="Cohen S.P."/>
            <person name="Baruah I.K."/>
            <person name="Amoako-Attah I."/>
            <person name="Bukari Y."/>
            <person name="Meinhardt L.W."/>
            <person name="Bailey B.A."/>
        </authorList>
    </citation>
    <scope>NUCLEOTIDE SEQUENCE [LARGE SCALE GENOMIC DNA]</scope>
    <source>
        <strain evidence="2 3">GH-76</strain>
    </source>
</reference>
<keyword evidence="1" id="KW-0472">Membrane</keyword>
<keyword evidence="1" id="KW-1133">Transmembrane helix</keyword>
<name>A0ABR3FMG5_9AGAR</name>
<evidence type="ECO:0000313" key="3">
    <source>
        <dbReference type="Proteomes" id="UP001465976"/>
    </source>
</evidence>
<evidence type="ECO:0000256" key="1">
    <source>
        <dbReference type="SAM" id="Phobius"/>
    </source>
</evidence>
<keyword evidence="1" id="KW-0812">Transmembrane</keyword>
<dbReference type="Proteomes" id="UP001465976">
    <property type="component" value="Unassembled WGS sequence"/>
</dbReference>
<comment type="caution">
    <text evidence="2">The sequence shown here is derived from an EMBL/GenBank/DDBJ whole genome shotgun (WGS) entry which is preliminary data.</text>
</comment>
<feature type="transmembrane region" description="Helical" evidence="1">
    <location>
        <begin position="318"/>
        <end position="341"/>
    </location>
</feature>
<gene>
    <name evidence="2" type="ORF">V5O48_005434</name>
</gene>
<dbReference type="Gene3D" id="2.60.120.260">
    <property type="entry name" value="Galactose-binding domain-like"/>
    <property type="match status" value="1"/>
</dbReference>
<dbReference type="EMBL" id="JBAHYK010000216">
    <property type="protein sequence ID" value="KAL0576542.1"/>
    <property type="molecule type" value="Genomic_DNA"/>
</dbReference>